<evidence type="ECO:0000313" key="2">
    <source>
        <dbReference type="EMBL" id="MDF0591164.1"/>
    </source>
</evidence>
<dbReference type="InterPro" id="IPR036809">
    <property type="entry name" value="AF1782-like_sf"/>
</dbReference>
<gene>
    <name evidence="2" type="ORF">P0O15_08285</name>
</gene>
<dbReference type="Proteomes" id="UP001220010">
    <property type="component" value="Unassembled WGS sequence"/>
</dbReference>
<accession>A0ABT5X8X9</accession>
<sequence>MGLGTEEDLTAETEKWLKKALLEVETVSPRGDEGERFLSNIRAYLSDSRHFSEKGDLIRAFEAVIWAWAWIEIGLEVGMLISEEDRRA</sequence>
<keyword evidence="3" id="KW-1185">Reference proteome</keyword>
<feature type="domain" description="DUF357" evidence="1">
    <location>
        <begin position="16"/>
        <end position="80"/>
    </location>
</feature>
<dbReference type="Gene3D" id="1.20.1270.90">
    <property type="entry name" value="AF1782-like"/>
    <property type="match status" value="1"/>
</dbReference>
<comment type="caution">
    <text evidence="2">The sequence shown here is derived from an EMBL/GenBank/DDBJ whole genome shotgun (WGS) entry which is preliminary data.</text>
</comment>
<dbReference type="InterPro" id="IPR023140">
    <property type="entry name" value="DUF357"/>
</dbReference>
<reference evidence="2 3" key="1">
    <citation type="submission" date="2023-03" db="EMBL/GenBank/DDBJ databases">
        <title>WGS of Methanotrichaceae archaeon Mx.</title>
        <authorList>
            <person name="Sorokin D.Y."/>
            <person name="Merkel A.Y."/>
        </authorList>
    </citation>
    <scope>NUCLEOTIDE SEQUENCE [LARGE SCALE GENOMIC DNA]</scope>
    <source>
        <strain evidence="2 3">Mx</strain>
    </source>
</reference>
<dbReference type="Pfam" id="PF04010">
    <property type="entry name" value="DUF357"/>
    <property type="match status" value="1"/>
</dbReference>
<protein>
    <submittedName>
        <fullName evidence="2">DUF357 domain-containing protein</fullName>
    </submittedName>
</protein>
<name>A0ABT5X8X9_9EURY</name>
<dbReference type="SUPFAM" id="SSF158372">
    <property type="entry name" value="AF1782-like"/>
    <property type="match status" value="1"/>
</dbReference>
<evidence type="ECO:0000259" key="1">
    <source>
        <dbReference type="Pfam" id="PF04010"/>
    </source>
</evidence>
<dbReference type="RefSeq" id="WP_316966905.1">
    <property type="nucleotide sequence ID" value="NZ_JARFPK010000029.1"/>
</dbReference>
<proteinExistence type="predicted"/>
<evidence type="ECO:0000313" key="3">
    <source>
        <dbReference type="Proteomes" id="UP001220010"/>
    </source>
</evidence>
<dbReference type="EMBL" id="JARFPK010000029">
    <property type="protein sequence ID" value="MDF0591164.1"/>
    <property type="molecule type" value="Genomic_DNA"/>
</dbReference>
<organism evidence="2 3">
    <name type="scientific">Candidatus Methanocrinis natronophilus</name>
    <dbReference type="NCBI Taxonomy" id="3033396"/>
    <lineage>
        <taxon>Archaea</taxon>
        <taxon>Methanobacteriati</taxon>
        <taxon>Methanobacteriota</taxon>
        <taxon>Stenosarchaea group</taxon>
        <taxon>Methanomicrobia</taxon>
        <taxon>Methanotrichales</taxon>
        <taxon>Methanotrichaceae</taxon>
        <taxon>Methanocrinis</taxon>
    </lineage>
</organism>